<dbReference type="CDD" id="cd06267">
    <property type="entry name" value="PBP1_LacI_sugar_binding-like"/>
    <property type="match status" value="1"/>
</dbReference>
<dbReference type="InterPro" id="IPR046335">
    <property type="entry name" value="LacI/GalR-like_sensor"/>
</dbReference>
<keyword evidence="1" id="KW-0805">Transcription regulation</keyword>
<dbReference type="CDD" id="cd01392">
    <property type="entry name" value="HTH_LacI"/>
    <property type="match status" value="1"/>
</dbReference>
<name>A0ABZ1C7G6_9BACT</name>
<organism evidence="5 6">
    <name type="scientific">Actomonas aquatica</name>
    <dbReference type="NCBI Taxonomy" id="2866162"/>
    <lineage>
        <taxon>Bacteria</taxon>
        <taxon>Pseudomonadati</taxon>
        <taxon>Verrucomicrobiota</taxon>
        <taxon>Opitutia</taxon>
        <taxon>Opitutales</taxon>
        <taxon>Opitutaceae</taxon>
        <taxon>Actomonas</taxon>
    </lineage>
</organism>
<dbReference type="PROSITE" id="PS50932">
    <property type="entry name" value="HTH_LACI_2"/>
    <property type="match status" value="1"/>
</dbReference>
<evidence type="ECO:0000256" key="2">
    <source>
        <dbReference type="ARBA" id="ARBA00023125"/>
    </source>
</evidence>
<dbReference type="InterPro" id="IPR028082">
    <property type="entry name" value="Peripla_BP_I"/>
</dbReference>
<accession>A0ABZ1C7G6</accession>
<dbReference type="InterPro" id="IPR010982">
    <property type="entry name" value="Lambda_DNA-bd_dom_sf"/>
</dbReference>
<dbReference type="PANTHER" id="PTHR30146">
    <property type="entry name" value="LACI-RELATED TRANSCRIPTIONAL REPRESSOR"/>
    <property type="match status" value="1"/>
</dbReference>
<reference evidence="5 6" key="1">
    <citation type="submission" date="2021-08" db="EMBL/GenBank/DDBJ databases">
        <authorList>
            <person name="Zhang D."/>
            <person name="Zhang A."/>
            <person name="Wang L."/>
        </authorList>
    </citation>
    <scope>NUCLEOTIDE SEQUENCE [LARGE SCALE GENOMIC DNA]</scope>
    <source>
        <strain evidence="5 6">WL0086</strain>
    </source>
</reference>
<keyword evidence="3" id="KW-0804">Transcription</keyword>
<evidence type="ECO:0000313" key="5">
    <source>
        <dbReference type="EMBL" id="WRQ87659.1"/>
    </source>
</evidence>
<dbReference type="Gene3D" id="3.40.50.2300">
    <property type="match status" value="2"/>
</dbReference>
<dbReference type="InterPro" id="IPR000843">
    <property type="entry name" value="HTH_LacI"/>
</dbReference>
<protein>
    <submittedName>
        <fullName evidence="5">LacI family DNA-binding transcriptional regulator</fullName>
    </submittedName>
</protein>
<dbReference type="SUPFAM" id="SSF47413">
    <property type="entry name" value="lambda repressor-like DNA-binding domains"/>
    <property type="match status" value="1"/>
</dbReference>
<evidence type="ECO:0000259" key="4">
    <source>
        <dbReference type="PROSITE" id="PS50932"/>
    </source>
</evidence>
<gene>
    <name evidence="5" type="ORF">K1X11_022830</name>
</gene>
<dbReference type="GO" id="GO:0003677">
    <property type="term" value="F:DNA binding"/>
    <property type="evidence" value="ECO:0007669"/>
    <property type="project" value="UniProtKB-KW"/>
</dbReference>
<dbReference type="Pfam" id="PF00356">
    <property type="entry name" value="LacI"/>
    <property type="match status" value="1"/>
</dbReference>
<keyword evidence="6" id="KW-1185">Reference proteome</keyword>
<sequence>MPRPRKPKTQRAATLADVGRAAGVSAMAASAVLNSVKTSSRISEETRQRILEAAAKLQYRPNAAARALLHRRMNTIGIAAILDENELNHYFLALFNGVLAGATHFEQNTTVFALHDWSNDTRRLDSVCDGRIDGLIMFAPTYDAAVAKTLPKHTPFVTIHANTPLEGTVNIESDEEAGANAMVEHLIAKGHRRIMHIAGPKGFVGADRRVAGYRKALRAHHIKFDPALLVHSQFIDFHGYRAMKTWLEENAGQPLPHAVFCANDGMAIGAMQALAESGLRVPEDVSVCGFDDTLASRASVPQLTTVRQPLVEMGRKAAEILLAQIGTLKDVQVPASPVVMPVEVVERASVGRCPAGDRVVPALARV</sequence>
<evidence type="ECO:0000313" key="6">
    <source>
        <dbReference type="Proteomes" id="UP000738431"/>
    </source>
</evidence>
<keyword evidence="2 5" id="KW-0238">DNA-binding</keyword>
<proteinExistence type="predicted"/>
<dbReference type="PANTHER" id="PTHR30146:SF109">
    <property type="entry name" value="HTH-TYPE TRANSCRIPTIONAL REGULATOR GALS"/>
    <property type="match status" value="1"/>
</dbReference>
<dbReference type="Pfam" id="PF13377">
    <property type="entry name" value="Peripla_BP_3"/>
    <property type="match status" value="1"/>
</dbReference>
<dbReference type="Proteomes" id="UP000738431">
    <property type="component" value="Chromosome"/>
</dbReference>
<reference evidence="5 6" key="2">
    <citation type="submission" date="2023-12" db="EMBL/GenBank/DDBJ databases">
        <title>Description of an unclassified Opitutus bacterium of Verrucomicrobiota.</title>
        <authorList>
            <person name="Zhang D.-F."/>
        </authorList>
    </citation>
    <scope>NUCLEOTIDE SEQUENCE [LARGE SCALE GENOMIC DNA]</scope>
    <source>
        <strain evidence="5 6">WL0086</strain>
    </source>
</reference>
<dbReference type="SMART" id="SM00354">
    <property type="entry name" value="HTH_LACI"/>
    <property type="match status" value="1"/>
</dbReference>
<evidence type="ECO:0000256" key="1">
    <source>
        <dbReference type="ARBA" id="ARBA00023015"/>
    </source>
</evidence>
<feature type="domain" description="HTH lacI-type" evidence="4">
    <location>
        <begin position="13"/>
        <end position="70"/>
    </location>
</feature>
<dbReference type="SUPFAM" id="SSF53822">
    <property type="entry name" value="Periplasmic binding protein-like I"/>
    <property type="match status" value="1"/>
</dbReference>
<dbReference type="Gene3D" id="1.10.260.40">
    <property type="entry name" value="lambda repressor-like DNA-binding domains"/>
    <property type="match status" value="1"/>
</dbReference>
<evidence type="ECO:0000256" key="3">
    <source>
        <dbReference type="ARBA" id="ARBA00023163"/>
    </source>
</evidence>
<dbReference type="RefSeq" id="WP_221030183.1">
    <property type="nucleotide sequence ID" value="NZ_CP139781.1"/>
</dbReference>
<dbReference type="EMBL" id="CP139781">
    <property type="protein sequence ID" value="WRQ87659.1"/>
    <property type="molecule type" value="Genomic_DNA"/>
</dbReference>